<dbReference type="GO" id="GO:0003677">
    <property type="term" value="F:DNA binding"/>
    <property type="evidence" value="ECO:0007669"/>
    <property type="project" value="TreeGrafter"/>
</dbReference>
<name>A0A1A8DN46_NOTKA</name>
<accession>A0A1A8DN46</accession>
<dbReference type="AlphaFoldDB" id="A0A1A8DN46"/>
<proteinExistence type="predicted"/>
<dbReference type="InterPro" id="IPR004875">
    <property type="entry name" value="DDE_SF_endonuclease_dom"/>
</dbReference>
<organism evidence="2">
    <name type="scientific">Nothobranchius kadleci</name>
    <name type="common">African annual killifish</name>
    <dbReference type="NCBI Taxonomy" id="1051664"/>
    <lineage>
        <taxon>Eukaryota</taxon>
        <taxon>Metazoa</taxon>
        <taxon>Chordata</taxon>
        <taxon>Craniata</taxon>
        <taxon>Vertebrata</taxon>
        <taxon>Euteleostomi</taxon>
        <taxon>Actinopterygii</taxon>
        <taxon>Neopterygii</taxon>
        <taxon>Teleostei</taxon>
        <taxon>Neoteleostei</taxon>
        <taxon>Acanthomorphata</taxon>
        <taxon>Ovalentaria</taxon>
        <taxon>Atherinomorphae</taxon>
        <taxon>Cyprinodontiformes</taxon>
        <taxon>Nothobranchiidae</taxon>
        <taxon>Nothobranchius</taxon>
    </lineage>
</organism>
<reference evidence="2" key="1">
    <citation type="submission" date="2016-05" db="EMBL/GenBank/DDBJ databases">
        <authorList>
            <person name="Lavstsen T."/>
            <person name="Jespersen J.S."/>
        </authorList>
    </citation>
    <scope>NUCLEOTIDE SEQUENCE</scope>
    <source>
        <tissue evidence="2">Brain</tissue>
    </source>
</reference>
<evidence type="ECO:0000313" key="2">
    <source>
        <dbReference type="EMBL" id="SBQ34274.1"/>
    </source>
</evidence>
<dbReference type="PANTHER" id="PTHR19303">
    <property type="entry name" value="TRANSPOSON"/>
    <property type="match status" value="1"/>
</dbReference>
<evidence type="ECO:0000259" key="1">
    <source>
        <dbReference type="Pfam" id="PF03184"/>
    </source>
</evidence>
<dbReference type="GO" id="GO:0005634">
    <property type="term" value="C:nucleus"/>
    <property type="evidence" value="ECO:0007669"/>
    <property type="project" value="TreeGrafter"/>
</dbReference>
<feature type="domain" description="DDE-1" evidence="1">
    <location>
        <begin position="58"/>
        <end position="164"/>
    </location>
</feature>
<gene>
    <name evidence="2" type="primary">Nfu_g_1_025857</name>
</gene>
<dbReference type="Pfam" id="PF03184">
    <property type="entry name" value="DDE_1"/>
    <property type="match status" value="1"/>
</dbReference>
<reference evidence="2" key="2">
    <citation type="submission" date="2016-06" db="EMBL/GenBank/DDBJ databases">
        <title>The genome of a short-lived fish provides insights into sex chromosome evolution and the genetic control of aging.</title>
        <authorList>
            <person name="Reichwald K."/>
            <person name="Felder M."/>
            <person name="Petzold A."/>
            <person name="Koch P."/>
            <person name="Groth M."/>
            <person name="Platzer M."/>
        </authorList>
    </citation>
    <scope>NUCLEOTIDE SEQUENCE</scope>
    <source>
        <tissue evidence="2">Brain</tissue>
    </source>
</reference>
<sequence length="165" mass="18478">MFRSYCTKKMADKNIQPQHITNMDEVLLTFDIPVNQTVEKMGTSTVSVWTTSHEKSCFTVVLACQADGQKLLPMVIFKRKTLPKEKFPAGVIIKMNPKGWMDEDMMAVVAAGAMLICDSMRAHLTDAVKIQVKRMNTELTIIPGGLTKELQPLDIGMNRSFKAKV</sequence>
<dbReference type="InterPro" id="IPR050863">
    <property type="entry name" value="CenT-Element_Derived"/>
</dbReference>
<dbReference type="EMBL" id="HAEA01005794">
    <property type="protein sequence ID" value="SBQ34274.1"/>
    <property type="molecule type" value="Transcribed_RNA"/>
</dbReference>
<protein>
    <recommendedName>
        <fullName evidence="1">DDE-1 domain-containing protein</fullName>
    </recommendedName>
</protein>